<dbReference type="RefSeq" id="WP_165388883.1">
    <property type="nucleotide sequence ID" value="NZ_SGXF01000003.1"/>
</dbReference>
<dbReference type="SUPFAM" id="SSF52172">
    <property type="entry name" value="CheY-like"/>
    <property type="match status" value="1"/>
</dbReference>
<evidence type="ECO:0000256" key="9">
    <source>
        <dbReference type="ARBA" id="ARBA00024867"/>
    </source>
</evidence>
<dbReference type="InterPro" id="IPR051552">
    <property type="entry name" value="HptR"/>
</dbReference>
<proteinExistence type="predicted"/>
<dbReference type="AlphaFoldDB" id="A0A4Q7PJE5"/>
<dbReference type="SMART" id="SM00448">
    <property type="entry name" value="REC"/>
    <property type="match status" value="1"/>
</dbReference>
<name>A0A4Q7PJE5_9FIRM</name>
<reference evidence="13 14" key="1">
    <citation type="submission" date="2019-02" db="EMBL/GenBank/DDBJ databases">
        <title>Genomic Encyclopedia of Type Strains, Phase IV (KMG-IV): sequencing the most valuable type-strain genomes for metagenomic binning, comparative biology and taxonomic classification.</title>
        <authorList>
            <person name="Goeker M."/>
        </authorList>
    </citation>
    <scope>NUCLEOTIDE SEQUENCE [LARGE SCALE GENOMIC DNA]</scope>
    <source>
        <strain evidence="13 14">DSM 29486</strain>
    </source>
</reference>
<evidence type="ECO:0000256" key="6">
    <source>
        <dbReference type="ARBA" id="ARBA00023015"/>
    </source>
</evidence>
<dbReference type="InterPro" id="IPR009057">
    <property type="entry name" value="Homeodomain-like_sf"/>
</dbReference>
<dbReference type="GO" id="GO:0003700">
    <property type="term" value="F:DNA-binding transcription factor activity"/>
    <property type="evidence" value="ECO:0007669"/>
    <property type="project" value="InterPro"/>
</dbReference>
<evidence type="ECO:0000256" key="2">
    <source>
        <dbReference type="ARBA" id="ARBA00018672"/>
    </source>
</evidence>
<keyword evidence="5" id="KW-0902">Two-component regulatory system</keyword>
<keyword evidence="7" id="KW-0238">DNA-binding</keyword>
<evidence type="ECO:0000256" key="10">
    <source>
        <dbReference type="PROSITE-ProRule" id="PRU00169"/>
    </source>
</evidence>
<dbReference type="Pfam" id="PF00072">
    <property type="entry name" value="Response_reg"/>
    <property type="match status" value="1"/>
</dbReference>
<evidence type="ECO:0000259" key="11">
    <source>
        <dbReference type="PROSITE" id="PS01124"/>
    </source>
</evidence>
<dbReference type="PROSITE" id="PS50110">
    <property type="entry name" value="RESPONSE_REGULATORY"/>
    <property type="match status" value="1"/>
</dbReference>
<keyword evidence="14" id="KW-1185">Reference proteome</keyword>
<dbReference type="InterPro" id="IPR011006">
    <property type="entry name" value="CheY-like_superfamily"/>
</dbReference>
<evidence type="ECO:0000256" key="1">
    <source>
        <dbReference type="ARBA" id="ARBA00004496"/>
    </source>
</evidence>
<dbReference type="PANTHER" id="PTHR42713:SF3">
    <property type="entry name" value="TRANSCRIPTIONAL REGULATORY PROTEIN HPTR"/>
    <property type="match status" value="1"/>
</dbReference>
<dbReference type="CDD" id="cd17536">
    <property type="entry name" value="REC_YesN-like"/>
    <property type="match status" value="1"/>
</dbReference>
<evidence type="ECO:0000259" key="12">
    <source>
        <dbReference type="PROSITE" id="PS50110"/>
    </source>
</evidence>
<accession>A0A4Q7PJE5</accession>
<feature type="modified residue" description="4-aspartylphosphate" evidence="10">
    <location>
        <position position="55"/>
    </location>
</feature>
<dbReference type="SUPFAM" id="SSF46689">
    <property type="entry name" value="Homeodomain-like"/>
    <property type="match status" value="2"/>
</dbReference>
<dbReference type="GO" id="GO:0005737">
    <property type="term" value="C:cytoplasm"/>
    <property type="evidence" value="ECO:0007669"/>
    <property type="project" value="UniProtKB-SubCell"/>
</dbReference>
<dbReference type="InterPro" id="IPR001789">
    <property type="entry name" value="Sig_transdc_resp-reg_receiver"/>
</dbReference>
<evidence type="ECO:0000256" key="8">
    <source>
        <dbReference type="ARBA" id="ARBA00023163"/>
    </source>
</evidence>
<keyword evidence="8" id="KW-0804">Transcription</keyword>
<dbReference type="InterPro" id="IPR018062">
    <property type="entry name" value="HTH_AraC-typ_CS"/>
</dbReference>
<dbReference type="GO" id="GO:0000160">
    <property type="term" value="P:phosphorelay signal transduction system"/>
    <property type="evidence" value="ECO:0007669"/>
    <property type="project" value="UniProtKB-KW"/>
</dbReference>
<keyword evidence="4 10" id="KW-0597">Phosphoprotein</keyword>
<gene>
    <name evidence="13" type="ORF">EV209_1899</name>
</gene>
<evidence type="ECO:0000313" key="14">
    <source>
        <dbReference type="Proteomes" id="UP000292927"/>
    </source>
</evidence>
<dbReference type="InterPro" id="IPR018060">
    <property type="entry name" value="HTH_AraC"/>
</dbReference>
<evidence type="ECO:0000256" key="4">
    <source>
        <dbReference type="ARBA" id="ARBA00022553"/>
    </source>
</evidence>
<dbReference type="Gene3D" id="1.10.10.60">
    <property type="entry name" value="Homeodomain-like"/>
    <property type="match status" value="2"/>
</dbReference>
<keyword evidence="3" id="KW-0963">Cytoplasm</keyword>
<dbReference type="Proteomes" id="UP000292927">
    <property type="component" value="Unassembled WGS sequence"/>
</dbReference>
<dbReference type="GO" id="GO:0043565">
    <property type="term" value="F:sequence-specific DNA binding"/>
    <property type="evidence" value="ECO:0007669"/>
    <property type="project" value="InterPro"/>
</dbReference>
<comment type="subcellular location">
    <subcellularLocation>
        <location evidence="1">Cytoplasm</location>
    </subcellularLocation>
</comment>
<evidence type="ECO:0000256" key="5">
    <source>
        <dbReference type="ARBA" id="ARBA00023012"/>
    </source>
</evidence>
<dbReference type="PROSITE" id="PS01124">
    <property type="entry name" value="HTH_ARAC_FAMILY_2"/>
    <property type="match status" value="1"/>
</dbReference>
<protein>
    <recommendedName>
        <fullName evidence="2">Stage 0 sporulation protein A homolog</fullName>
    </recommendedName>
</protein>
<evidence type="ECO:0000313" key="13">
    <source>
        <dbReference type="EMBL" id="RZT00576.1"/>
    </source>
</evidence>
<organism evidence="13 14">
    <name type="scientific">Cuneatibacter caecimuris</name>
    <dbReference type="NCBI Taxonomy" id="1796618"/>
    <lineage>
        <taxon>Bacteria</taxon>
        <taxon>Bacillati</taxon>
        <taxon>Bacillota</taxon>
        <taxon>Clostridia</taxon>
        <taxon>Lachnospirales</taxon>
        <taxon>Lachnospiraceae</taxon>
        <taxon>Cuneatibacter</taxon>
    </lineage>
</organism>
<dbReference type="Pfam" id="PF12833">
    <property type="entry name" value="HTH_18"/>
    <property type="match status" value="1"/>
</dbReference>
<dbReference type="PANTHER" id="PTHR42713">
    <property type="entry name" value="HISTIDINE KINASE-RELATED"/>
    <property type="match status" value="1"/>
</dbReference>
<feature type="domain" description="Response regulatory" evidence="12">
    <location>
        <begin position="3"/>
        <end position="120"/>
    </location>
</feature>
<comment type="function">
    <text evidence="9">May play the central regulatory role in sporulation. It may be an element of the effector pathway responsible for the activation of sporulation genes in response to nutritional stress. Spo0A may act in concert with spo0H (a sigma factor) to control the expression of some genes that are critical to the sporulation process.</text>
</comment>
<dbReference type="SMART" id="SM00342">
    <property type="entry name" value="HTH_ARAC"/>
    <property type="match status" value="1"/>
</dbReference>
<comment type="caution">
    <text evidence="13">The sequence shown here is derived from an EMBL/GenBank/DDBJ whole genome shotgun (WGS) entry which is preliminary data.</text>
</comment>
<evidence type="ECO:0000256" key="7">
    <source>
        <dbReference type="ARBA" id="ARBA00023125"/>
    </source>
</evidence>
<keyword evidence="6" id="KW-0805">Transcription regulation</keyword>
<dbReference type="PROSITE" id="PS00041">
    <property type="entry name" value="HTH_ARAC_FAMILY_1"/>
    <property type="match status" value="1"/>
</dbReference>
<evidence type="ECO:0000256" key="3">
    <source>
        <dbReference type="ARBA" id="ARBA00022490"/>
    </source>
</evidence>
<dbReference type="Gene3D" id="3.40.50.2300">
    <property type="match status" value="1"/>
</dbReference>
<sequence>MYRILIVEDEPPIARYLCRLLEEFQETFEVAATGGNGLEGLELYEEYRPDVVITDVRMPMMNGLEMIRRIKKADPDAQFLIISDYRDFEYARDGLQLGVYNYLIKPVTKEQLKENLKQLEEILEQNRLENGQKALQSILRGELEGDAVKRLKNTVSKYQLVLLQKGCVLNSRMKYLVQAEEQGGVTYEEAEQMLPDPSRAAAWCLAGDSNVLAVLWDAGTGPVQLNMLEKQEGEGYWTAVCSEIFTDLKAAASCCSACRKILYYRTIIGKSQTLPGWKPQPQGELTRAASIRAAELIQAMKMNSFEQLKNEIIHCFDEMEQEEIPQYLVEAGLQKILQLTAEKRSITAELQDTSTAEIIFLSKSMTEVLGGFLDMLMMGWDFGEKNEGGKKKGQGVMENIEQYIGAHLNEVFSLQDISSVFGYSQTYICRLFRNYQNTSFKDYVTGRKIDKARELLSAGESVGAVSEYLGYLDQFYFSKVFKKRTGMNPSEYRKKAEEEK</sequence>
<dbReference type="EMBL" id="SGXF01000003">
    <property type="protein sequence ID" value="RZT00576.1"/>
    <property type="molecule type" value="Genomic_DNA"/>
</dbReference>
<feature type="domain" description="HTH araC/xylS-type" evidence="11">
    <location>
        <begin position="398"/>
        <end position="495"/>
    </location>
</feature>